<name>A0A918J7P1_9ACTN</name>
<dbReference type="RefSeq" id="WP_190016417.1">
    <property type="nucleotide sequence ID" value="NZ_BMUE01000007.1"/>
</dbReference>
<evidence type="ECO:0008006" key="4">
    <source>
        <dbReference type="Google" id="ProtNLM"/>
    </source>
</evidence>
<evidence type="ECO:0000256" key="1">
    <source>
        <dbReference type="SAM" id="SignalP"/>
    </source>
</evidence>
<feature type="chain" id="PRO_5036953044" description="Secreted protein" evidence="1">
    <location>
        <begin position="31"/>
        <end position="155"/>
    </location>
</feature>
<reference evidence="2" key="1">
    <citation type="journal article" date="2014" name="Int. J. Syst. Evol. Microbiol.">
        <title>Complete genome sequence of Corynebacterium casei LMG S-19264T (=DSM 44701T), isolated from a smear-ripened cheese.</title>
        <authorList>
            <consortium name="US DOE Joint Genome Institute (JGI-PGF)"/>
            <person name="Walter F."/>
            <person name="Albersmeier A."/>
            <person name="Kalinowski J."/>
            <person name="Ruckert C."/>
        </authorList>
    </citation>
    <scope>NUCLEOTIDE SEQUENCE</scope>
    <source>
        <strain evidence="2">JCM 4490</strain>
    </source>
</reference>
<organism evidence="2 3">
    <name type="scientific">Streptomyces lucensis JCM 4490</name>
    <dbReference type="NCBI Taxonomy" id="1306176"/>
    <lineage>
        <taxon>Bacteria</taxon>
        <taxon>Bacillati</taxon>
        <taxon>Actinomycetota</taxon>
        <taxon>Actinomycetes</taxon>
        <taxon>Kitasatosporales</taxon>
        <taxon>Streptomycetaceae</taxon>
        <taxon>Streptomyces</taxon>
    </lineage>
</organism>
<gene>
    <name evidence="2" type="ORF">GCM10010503_36740</name>
</gene>
<dbReference type="AlphaFoldDB" id="A0A918J7P1"/>
<accession>A0A918J7P1</accession>
<sequence length="155" mass="15918">MNILSKILRGAAPLVVAAAAITPLGGSAQAASGGGCLTYVSPPESNSTVKVRPCISSPGRGVARPDAYITSVFGYFDGLKNCRIGVSVLQAGQGGRKISSKVFPCPSHDVQGLHLVGTDVHANSGSYATYVTLMATNDAPAHWPGTPRSPFLKLP</sequence>
<dbReference type="EMBL" id="BMUE01000007">
    <property type="protein sequence ID" value="GGW56265.1"/>
    <property type="molecule type" value="Genomic_DNA"/>
</dbReference>
<proteinExistence type="predicted"/>
<evidence type="ECO:0000313" key="3">
    <source>
        <dbReference type="Proteomes" id="UP000620224"/>
    </source>
</evidence>
<reference evidence="2" key="2">
    <citation type="submission" date="2020-09" db="EMBL/GenBank/DDBJ databases">
        <authorList>
            <person name="Sun Q."/>
            <person name="Ohkuma M."/>
        </authorList>
    </citation>
    <scope>NUCLEOTIDE SEQUENCE</scope>
    <source>
        <strain evidence="2">JCM 4490</strain>
    </source>
</reference>
<dbReference type="Proteomes" id="UP000620224">
    <property type="component" value="Unassembled WGS sequence"/>
</dbReference>
<keyword evidence="3" id="KW-1185">Reference proteome</keyword>
<keyword evidence="1" id="KW-0732">Signal</keyword>
<protein>
    <recommendedName>
        <fullName evidence="4">Secreted protein</fullName>
    </recommendedName>
</protein>
<feature type="signal peptide" evidence="1">
    <location>
        <begin position="1"/>
        <end position="30"/>
    </location>
</feature>
<comment type="caution">
    <text evidence="2">The sequence shown here is derived from an EMBL/GenBank/DDBJ whole genome shotgun (WGS) entry which is preliminary data.</text>
</comment>
<evidence type="ECO:0000313" key="2">
    <source>
        <dbReference type="EMBL" id="GGW56265.1"/>
    </source>
</evidence>